<gene>
    <name evidence="7" type="ORF">BVG16_09785</name>
</gene>
<evidence type="ECO:0000256" key="2">
    <source>
        <dbReference type="ARBA" id="ARBA00023015"/>
    </source>
</evidence>
<keyword evidence="8" id="KW-1185">Reference proteome</keyword>
<keyword evidence="1" id="KW-0678">Repressor</keyword>
<evidence type="ECO:0000259" key="6">
    <source>
        <dbReference type="PROSITE" id="PS50937"/>
    </source>
</evidence>
<sequence>MYTIGEIAKLSGITAFTLRYYEKIGLLPRPRRQHGKEAGIRQYDDADLRFIRFIHGLKQTGMKLEDISNFTKDGCLLTAQREADFDIDDTLHKRIEILDQHIDELDQRMKQLEAVKGIALEKRAFYFNMLNEQKSKAEEEGRC</sequence>
<dbReference type="AlphaFoldDB" id="A0A1T2XI91"/>
<dbReference type="InterPro" id="IPR000551">
    <property type="entry name" value="MerR-type_HTH_dom"/>
</dbReference>
<keyword evidence="5" id="KW-0175">Coiled coil</keyword>
<dbReference type="Proteomes" id="UP000190188">
    <property type="component" value="Unassembled WGS sequence"/>
</dbReference>
<accession>A0A1T2XI91</accession>
<dbReference type="STRING" id="1324314.BVG16_09785"/>
<evidence type="ECO:0000256" key="5">
    <source>
        <dbReference type="SAM" id="Coils"/>
    </source>
</evidence>
<dbReference type="InterPro" id="IPR009061">
    <property type="entry name" value="DNA-bd_dom_put_sf"/>
</dbReference>
<dbReference type="CDD" id="cd01109">
    <property type="entry name" value="HTH_YyaN"/>
    <property type="match status" value="1"/>
</dbReference>
<dbReference type="Gene3D" id="1.10.1660.10">
    <property type="match status" value="1"/>
</dbReference>
<dbReference type="GO" id="GO:0003677">
    <property type="term" value="F:DNA binding"/>
    <property type="evidence" value="ECO:0007669"/>
    <property type="project" value="UniProtKB-KW"/>
</dbReference>
<organism evidence="7 8">
    <name type="scientific">Paenibacillus selenitireducens</name>
    <dbReference type="NCBI Taxonomy" id="1324314"/>
    <lineage>
        <taxon>Bacteria</taxon>
        <taxon>Bacillati</taxon>
        <taxon>Bacillota</taxon>
        <taxon>Bacilli</taxon>
        <taxon>Bacillales</taxon>
        <taxon>Paenibacillaceae</taxon>
        <taxon>Paenibacillus</taxon>
    </lineage>
</organism>
<keyword evidence="4" id="KW-0804">Transcription</keyword>
<comment type="caution">
    <text evidence="7">The sequence shown here is derived from an EMBL/GenBank/DDBJ whole genome shotgun (WGS) entry which is preliminary data.</text>
</comment>
<name>A0A1T2XI91_9BACL</name>
<dbReference type="SMART" id="SM00422">
    <property type="entry name" value="HTH_MERR"/>
    <property type="match status" value="1"/>
</dbReference>
<dbReference type="PANTHER" id="PTHR30204:SF69">
    <property type="entry name" value="MERR-FAMILY TRANSCRIPTIONAL REGULATOR"/>
    <property type="match status" value="1"/>
</dbReference>
<dbReference type="PROSITE" id="PS00552">
    <property type="entry name" value="HTH_MERR_1"/>
    <property type="match status" value="1"/>
</dbReference>
<proteinExistence type="predicted"/>
<evidence type="ECO:0000313" key="7">
    <source>
        <dbReference type="EMBL" id="OPA79363.1"/>
    </source>
</evidence>
<protein>
    <submittedName>
        <fullName evidence="7">MerR family transcriptional regulator</fullName>
    </submittedName>
</protein>
<evidence type="ECO:0000256" key="1">
    <source>
        <dbReference type="ARBA" id="ARBA00022491"/>
    </source>
</evidence>
<dbReference type="RefSeq" id="WP_078498363.1">
    <property type="nucleotide sequence ID" value="NZ_MSZX01000003.1"/>
</dbReference>
<keyword evidence="3" id="KW-0238">DNA-binding</keyword>
<evidence type="ECO:0000256" key="4">
    <source>
        <dbReference type="ARBA" id="ARBA00023163"/>
    </source>
</evidence>
<dbReference type="SUPFAM" id="SSF46955">
    <property type="entry name" value="Putative DNA-binding domain"/>
    <property type="match status" value="1"/>
</dbReference>
<feature type="coiled-coil region" evidence="5">
    <location>
        <begin position="95"/>
        <end position="122"/>
    </location>
</feature>
<evidence type="ECO:0000256" key="3">
    <source>
        <dbReference type="ARBA" id="ARBA00023125"/>
    </source>
</evidence>
<dbReference type="PANTHER" id="PTHR30204">
    <property type="entry name" value="REDOX-CYCLING DRUG-SENSING TRANSCRIPTIONAL ACTIVATOR SOXR"/>
    <property type="match status" value="1"/>
</dbReference>
<feature type="domain" description="HTH merR-type" evidence="6">
    <location>
        <begin position="1"/>
        <end position="73"/>
    </location>
</feature>
<dbReference type="Pfam" id="PF13411">
    <property type="entry name" value="MerR_1"/>
    <property type="match status" value="1"/>
</dbReference>
<dbReference type="GO" id="GO:0003700">
    <property type="term" value="F:DNA-binding transcription factor activity"/>
    <property type="evidence" value="ECO:0007669"/>
    <property type="project" value="InterPro"/>
</dbReference>
<dbReference type="OrthoDB" id="9811174at2"/>
<dbReference type="EMBL" id="MSZX01000003">
    <property type="protein sequence ID" value="OPA79363.1"/>
    <property type="molecule type" value="Genomic_DNA"/>
</dbReference>
<dbReference type="PROSITE" id="PS50937">
    <property type="entry name" value="HTH_MERR_2"/>
    <property type="match status" value="1"/>
</dbReference>
<evidence type="ECO:0000313" key="8">
    <source>
        <dbReference type="Proteomes" id="UP000190188"/>
    </source>
</evidence>
<keyword evidence="2" id="KW-0805">Transcription regulation</keyword>
<reference evidence="7 8" key="1">
    <citation type="submission" date="2017-01" db="EMBL/GenBank/DDBJ databases">
        <title>Genome analysis of Paenibacillus selenitrireducens ES3-24.</title>
        <authorList>
            <person name="Xu D."/>
            <person name="Yao R."/>
            <person name="Zheng S."/>
        </authorList>
    </citation>
    <scope>NUCLEOTIDE SEQUENCE [LARGE SCALE GENOMIC DNA]</scope>
    <source>
        <strain evidence="7 8">ES3-24</strain>
    </source>
</reference>
<dbReference type="InterPro" id="IPR047057">
    <property type="entry name" value="MerR_fam"/>
</dbReference>